<dbReference type="SUPFAM" id="SSF51445">
    <property type="entry name" value="(Trans)glycosidases"/>
    <property type="match status" value="1"/>
</dbReference>
<evidence type="ECO:0000259" key="4">
    <source>
        <dbReference type="Pfam" id="PF01229"/>
    </source>
</evidence>
<dbReference type="Proteomes" id="UP000464178">
    <property type="component" value="Chromosome"/>
</dbReference>
<dbReference type="InterPro" id="IPR051923">
    <property type="entry name" value="Glycosyl_Hydrolase_39"/>
</dbReference>
<evidence type="ECO:0000256" key="1">
    <source>
        <dbReference type="ARBA" id="ARBA00008875"/>
    </source>
</evidence>
<keyword evidence="2 5" id="KW-0378">Hydrolase</keyword>
<reference evidence="5 6" key="1">
    <citation type="submission" date="2019-05" db="EMBL/GenBank/DDBJ databases">
        <authorList>
            <consortium name="Science for Life Laboratories"/>
        </authorList>
    </citation>
    <scope>NUCLEOTIDE SEQUENCE [LARGE SCALE GENOMIC DNA]</scope>
    <source>
        <strain evidence="5">Soil9</strain>
    </source>
</reference>
<accession>A0A6P2DG87</accession>
<proteinExistence type="inferred from homology"/>
<dbReference type="InterPro" id="IPR017853">
    <property type="entry name" value="GH"/>
</dbReference>
<evidence type="ECO:0000256" key="2">
    <source>
        <dbReference type="ARBA" id="ARBA00022801"/>
    </source>
</evidence>
<dbReference type="Gene3D" id="3.20.20.80">
    <property type="entry name" value="Glycosidases"/>
    <property type="match status" value="1"/>
</dbReference>
<dbReference type="RefSeq" id="WP_162672502.1">
    <property type="nucleotide sequence ID" value="NZ_LR593886.1"/>
</dbReference>
<dbReference type="GO" id="GO:0004553">
    <property type="term" value="F:hydrolase activity, hydrolyzing O-glycosyl compounds"/>
    <property type="evidence" value="ECO:0007669"/>
    <property type="project" value="TreeGrafter"/>
</dbReference>
<dbReference type="InterPro" id="IPR049166">
    <property type="entry name" value="GH39_cat"/>
</dbReference>
<dbReference type="KEGG" id="gms:SOIL9_77920"/>
<organism evidence="5 6">
    <name type="scientific">Gemmata massiliana</name>
    <dbReference type="NCBI Taxonomy" id="1210884"/>
    <lineage>
        <taxon>Bacteria</taxon>
        <taxon>Pseudomonadati</taxon>
        <taxon>Planctomycetota</taxon>
        <taxon>Planctomycetia</taxon>
        <taxon>Gemmatales</taxon>
        <taxon>Gemmataceae</taxon>
        <taxon>Gemmata</taxon>
    </lineage>
</organism>
<dbReference type="PANTHER" id="PTHR12631">
    <property type="entry name" value="ALPHA-L-IDURONIDASE"/>
    <property type="match status" value="1"/>
</dbReference>
<sequence length="468" mass="50628">MDRRTFLASAPGALIAARYALPDHGPDIVFDGRSPGDPIRALHGVNGGPLAAGGLLDLSDRWKDAAFPLARLHDSHWPNPDVVDVHAVFPDPGADPAKPESYDFERTDEYVKAVHDCGAEIVYRLGESIEHQKAKRHARPPKDFGKWAAVCAGIVRHYTRGWAKGLKLPIKYWEIWNEPDNRPNCWTGTDAEYLRLYATAAVALRKEFPEIKIGGPGLGNSGDLKGDALAPTAFLKALLARCKKDEAPLDFLSWHCYTADPSELVRRAKGVRALLDGAGFRATESHLNEWNFLPDGDWSGLTAKDASAREKWYARVNSAEGAAFTVASLIALQDAPVNVANYFTAEASGMGLFSPHGVPSRAFGAFLAFKELCGLKRLPGKSLAGVAALAGAGERVNVLLARTSGMGGVVRLAIAPAPWNGATRYEVWALTPKQDFTKVGGGQSDECEVTVDHPAQAVCLVKMWRSKT</sequence>
<comment type="similarity">
    <text evidence="1">Belongs to the glycosyl hydrolase 39 family.</text>
</comment>
<evidence type="ECO:0000313" key="6">
    <source>
        <dbReference type="Proteomes" id="UP000464178"/>
    </source>
</evidence>
<evidence type="ECO:0000256" key="3">
    <source>
        <dbReference type="ARBA" id="ARBA00023295"/>
    </source>
</evidence>
<dbReference type="PANTHER" id="PTHR12631:SF10">
    <property type="entry name" value="BETA-XYLOSIDASE-LIKE PROTEIN-RELATED"/>
    <property type="match status" value="1"/>
</dbReference>
<keyword evidence="3" id="KW-0326">Glycosidase</keyword>
<gene>
    <name evidence="5" type="ORF">SOIL9_77920</name>
</gene>
<evidence type="ECO:0000313" key="5">
    <source>
        <dbReference type="EMBL" id="VTS01610.1"/>
    </source>
</evidence>
<protein>
    <recommendedName>
        <fullName evidence="4">Glycosyl hydrolases family 39 N-terminal catalytic domain-containing protein</fullName>
    </recommendedName>
</protein>
<dbReference type="AlphaFoldDB" id="A0A6P2DG87"/>
<keyword evidence="6" id="KW-1185">Reference proteome</keyword>
<feature type="domain" description="Glycosyl hydrolases family 39 N-terminal catalytic" evidence="4">
    <location>
        <begin position="137"/>
        <end position="260"/>
    </location>
</feature>
<dbReference type="Pfam" id="PF01229">
    <property type="entry name" value="Glyco_hydro_39"/>
    <property type="match status" value="1"/>
</dbReference>
<name>A0A6P2DG87_9BACT</name>
<dbReference type="EMBL" id="LR593886">
    <property type="protein sequence ID" value="VTS01610.1"/>
    <property type="molecule type" value="Genomic_DNA"/>
</dbReference>